<reference evidence="5 6" key="1">
    <citation type="submission" date="2024-02" db="EMBL/GenBank/DDBJ databases">
        <title>de novo genome assembly of Solanum bulbocastanum strain 11H21.</title>
        <authorList>
            <person name="Hosaka A.J."/>
        </authorList>
    </citation>
    <scope>NUCLEOTIDE SEQUENCE [LARGE SCALE GENOMIC DNA]</scope>
    <source>
        <tissue evidence="5">Young leaves</tissue>
    </source>
</reference>
<evidence type="ECO:0000256" key="2">
    <source>
        <dbReference type="SAM" id="MobiDB-lite"/>
    </source>
</evidence>
<dbReference type="SUPFAM" id="SSF57667">
    <property type="entry name" value="beta-beta-alpha zinc fingers"/>
    <property type="match status" value="1"/>
</dbReference>
<feature type="chain" id="PRO_5043022288" description="C2H2-type domain-containing protein" evidence="3">
    <location>
        <begin position="20"/>
        <end position="352"/>
    </location>
</feature>
<dbReference type="AlphaFoldDB" id="A0AAN8U3T9"/>
<keyword evidence="1" id="KW-0863">Zinc-finger</keyword>
<proteinExistence type="predicted"/>
<keyword evidence="3" id="KW-0732">Signal</keyword>
<feature type="domain" description="C2H2-type" evidence="4">
    <location>
        <begin position="33"/>
        <end position="55"/>
    </location>
</feature>
<keyword evidence="1" id="KW-0862">Zinc</keyword>
<feature type="signal peptide" evidence="3">
    <location>
        <begin position="1"/>
        <end position="19"/>
    </location>
</feature>
<dbReference type="EMBL" id="JBANQN010000001">
    <property type="protein sequence ID" value="KAK6804367.1"/>
    <property type="molecule type" value="Genomic_DNA"/>
</dbReference>
<evidence type="ECO:0000259" key="4">
    <source>
        <dbReference type="PROSITE" id="PS50157"/>
    </source>
</evidence>
<feature type="compositionally biased region" description="Acidic residues" evidence="2">
    <location>
        <begin position="178"/>
        <end position="195"/>
    </location>
</feature>
<evidence type="ECO:0000313" key="6">
    <source>
        <dbReference type="Proteomes" id="UP001371456"/>
    </source>
</evidence>
<dbReference type="PANTHER" id="PTHR46326:SF2">
    <property type="entry name" value="ZINC FINGER PROTEIN ZAT1-RELATED"/>
    <property type="match status" value="1"/>
</dbReference>
<feature type="domain" description="C2H2-type" evidence="4">
    <location>
        <begin position="211"/>
        <end position="238"/>
    </location>
</feature>
<organism evidence="5 6">
    <name type="scientific">Solanum bulbocastanum</name>
    <name type="common">Wild potato</name>
    <dbReference type="NCBI Taxonomy" id="147425"/>
    <lineage>
        <taxon>Eukaryota</taxon>
        <taxon>Viridiplantae</taxon>
        <taxon>Streptophyta</taxon>
        <taxon>Embryophyta</taxon>
        <taxon>Tracheophyta</taxon>
        <taxon>Spermatophyta</taxon>
        <taxon>Magnoliopsida</taxon>
        <taxon>eudicotyledons</taxon>
        <taxon>Gunneridae</taxon>
        <taxon>Pentapetalae</taxon>
        <taxon>asterids</taxon>
        <taxon>lamiids</taxon>
        <taxon>Solanales</taxon>
        <taxon>Solanaceae</taxon>
        <taxon>Solanoideae</taxon>
        <taxon>Solaneae</taxon>
        <taxon>Solanum</taxon>
    </lineage>
</organism>
<accession>A0AAN8U3T9</accession>
<evidence type="ECO:0000256" key="1">
    <source>
        <dbReference type="PROSITE-ProRule" id="PRU00042"/>
    </source>
</evidence>
<dbReference type="PROSITE" id="PS00028">
    <property type="entry name" value="ZINC_FINGER_C2H2_1"/>
    <property type="match status" value="3"/>
</dbReference>
<feature type="region of interest" description="Disordered" evidence="2">
    <location>
        <begin position="178"/>
        <end position="204"/>
    </location>
</feature>
<feature type="domain" description="C2H2-type" evidence="4">
    <location>
        <begin position="258"/>
        <end position="281"/>
    </location>
</feature>
<evidence type="ECO:0000256" key="3">
    <source>
        <dbReference type="SAM" id="SignalP"/>
    </source>
</evidence>
<dbReference type="InterPro" id="IPR044303">
    <property type="entry name" value="ZAT1/4/9"/>
</dbReference>
<dbReference type="PANTHER" id="PTHR46326">
    <property type="entry name" value="ZINC FINGER PROTEIN ZAT1-RELATED"/>
    <property type="match status" value="1"/>
</dbReference>
<evidence type="ECO:0000313" key="5">
    <source>
        <dbReference type="EMBL" id="KAK6804367.1"/>
    </source>
</evidence>
<gene>
    <name evidence="5" type="ORF">RDI58_002151</name>
</gene>
<dbReference type="Pfam" id="PF13912">
    <property type="entry name" value="zf-C2H2_6"/>
    <property type="match status" value="3"/>
</dbReference>
<name>A0AAN8U3T9_SOLBU</name>
<comment type="caution">
    <text evidence="5">The sequence shown here is derived from an EMBL/GenBank/DDBJ whole genome shotgun (WGS) entry which is preliminary data.</text>
</comment>
<protein>
    <recommendedName>
        <fullName evidence="4">C2H2-type domain-containing protein</fullName>
    </recommendedName>
</protein>
<keyword evidence="6" id="KW-1185">Reference proteome</keyword>
<dbReference type="PROSITE" id="PS50157">
    <property type="entry name" value="ZINC_FINGER_C2H2_2"/>
    <property type="match status" value="3"/>
</dbReference>
<sequence>MCWWRNACYLLLFIASFHSLPKTQWREKMEKHKICKLCSRKFANGRALGGHMRSHMMNLQLHQHETESIPSSSWSDEEEKGKILNSSDADADDSVVVLPDESETESSKNPIRFKRSKRVRKSKKPNFVKITEYYSSVVETEPVSSISENSPEEDVAHCLMMLSRDKWYKKEQVDFYSDEEEEDEQVKEENSEDSEGEVKVTTKSTRGRGKYRCETCNKVFRSYQALGGHRASHKKIKLSNEVVESASNNNVVVEEKIHQCPVCYRVFPSGQALGGHKRSHTIGAAVATSVTVVPPPPPPPAPAKLELSRTGGTSLIDLNFPPPMEDDDEIISQVEVSAVSDAEFVNPIKNQR</sequence>
<dbReference type="InterPro" id="IPR013087">
    <property type="entry name" value="Znf_C2H2_type"/>
</dbReference>
<feature type="region of interest" description="Disordered" evidence="2">
    <location>
        <begin position="65"/>
        <end position="89"/>
    </location>
</feature>
<dbReference type="GO" id="GO:0006355">
    <property type="term" value="P:regulation of DNA-templated transcription"/>
    <property type="evidence" value="ECO:0007669"/>
    <property type="project" value="InterPro"/>
</dbReference>
<dbReference type="InterPro" id="IPR036236">
    <property type="entry name" value="Znf_C2H2_sf"/>
</dbReference>
<dbReference type="Proteomes" id="UP001371456">
    <property type="component" value="Unassembled WGS sequence"/>
</dbReference>
<dbReference type="GO" id="GO:0008270">
    <property type="term" value="F:zinc ion binding"/>
    <property type="evidence" value="ECO:0007669"/>
    <property type="project" value="UniProtKB-KW"/>
</dbReference>
<keyword evidence="1" id="KW-0479">Metal-binding</keyword>
<dbReference type="Gene3D" id="3.30.160.60">
    <property type="entry name" value="Classic Zinc Finger"/>
    <property type="match status" value="1"/>
</dbReference>
<dbReference type="SMART" id="SM00355">
    <property type="entry name" value="ZnF_C2H2"/>
    <property type="match status" value="3"/>
</dbReference>